<comment type="similarity">
    <text evidence="2">Belongs to the class-V pyridoxal-phosphate-dependent aminotransferase family. Csd subfamily.</text>
</comment>
<evidence type="ECO:0000256" key="3">
    <source>
        <dbReference type="ARBA" id="ARBA00012239"/>
    </source>
</evidence>
<comment type="cofactor">
    <cofactor evidence="1">
        <name>pyridoxal 5'-phosphate</name>
        <dbReference type="ChEBI" id="CHEBI:597326"/>
    </cofactor>
</comment>
<accession>A0A3B0R516</accession>
<evidence type="ECO:0000256" key="2">
    <source>
        <dbReference type="ARBA" id="ARBA00010447"/>
    </source>
</evidence>
<reference evidence="8" key="1">
    <citation type="submission" date="2018-06" db="EMBL/GenBank/DDBJ databases">
        <authorList>
            <person name="Zhirakovskaya E."/>
        </authorList>
    </citation>
    <scope>NUCLEOTIDE SEQUENCE</scope>
</reference>
<protein>
    <recommendedName>
        <fullName evidence="3">cysteine desulfurase</fullName>
        <ecNumber evidence="3">2.8.1.7</ecNumber>
    </recommendedName>
</protein>
<keyword evidence="4 8" id="KW-0808">Transferase</keyword>
<dbReference type="GO" id="GO:0006534">
    <property type="term" value="P:cysteine metabolic process"/>
    <property type="evidence" value="ECO:0007669"/>
    <property type="project" value="InterPro"/>
</dbReference>
<dbReference type="PANTHER" id="PTHR43586">
    <property type="entry name" value="CYSTEINE DESULFURASE"/>
    <property type="match status" value="1"/>
</dbReference>
<dbReference type="GO" id="GO:0031071">
    <property type="term" value="F:cysteine desulfurase activity"/>
    <property type="evidence" value="ECO:0007669"/>
    <property type="project" value="UniProtKB-EC"/>
</dbReference>
<name>A0A3B0R516_9ZZZZ</name>
<proteinExistence type="inferred from homology"/>
<dbReference type="CDD" id="cd06453">
    <property type="entry name" value="SufS_like"/>
    <property type="match status" value="1"/>
</dbReference>
<dbReference type="InterPro" id="IPR010970">
    <property type="entry name" value="Cys_dSase_SufS"/>
</dbReference>
<dbReference type="SUPFAM" id="SSF53383">
    <property type="entry name" value="PLP-dependent transferases"/>
    <property type="match status" value="1"/>
</dbReference>
<dbReference type="InterPro" id="IPR015424">
    <property type="entry name" value="PyrdxlP-dep_Trfase"/>
</dbReference>
<dbReference type="EMBL" id="UOEB01000052">
    <property type="protein sequence ID" value="VAV82968.1"/>
    <property type="molecule type" value="Genomic_DNA"/>
</dbReference>
<dbReference type="Pfam" id="PF00266">
    <property type="entry name" value="Aminotran_5"/>
    <property type="match status" value="1"/>
</dbReference>
<feature type="domain" description="Aminotransferase class V" evidence="7">
    <location>
        <begin position="32"/>
        <end position="400"/>
    </location>
</feature>
<comment type="catalytic activity">
    <reaction evidence="6">
        <text>(sulfur carrier)-H + L-cysteine = (sulfur carrier)-SH + L-alanine</text>
        <dbReference type="Rhea" id="RHEA:43892"/>
        <dbReference type="Rhea" id="RHEA-COMP:14737"/>
        <dbReference type="Rhea" id="RHEA-COMP:14739"/>
        <dbReference type="ChEBI" id="CHEBI:29917"/>
        <dbReference type="ChEBI" id="CHEBI:35235"/>
        <dbReference type="ChEBI" id="CHEBI:57972"/>
        <dbReference type="ChEBI" id="CHEBI:64428"/>
        <dbReference type="EC" id="2.8.1.7"/>
    </reaction>
</comment>
<dbReference type="Gene3D" id="3.90.1150.10">
    <property type="entry name" value="Aspartate Aminotransferase, domain 1"/>
    <property type="match status" value="1"/>
</dbReference>
<dbReference type="PANTHER" id="PTHR43586:SF8">
    <property type="entry name" value="CYSTEINE DESULFURASE 1, CHLOROPLASTIC"/>
    <property type="match status" value="1"/>
</dbReference>
<dbReference type="GO" id="GO:0030170">
    <property type="term" value="F:pyridoxal phosphate binding"/>
    <property type="evidence" value="ECO:0007669"/>
    <property type="project" value="InterPro"/>
</dbReference>
<evidence type="ECO:0000313" key="8">
    <source>
        <dbReference type="EMBL" id="VAV82968.1"/>
    </source>
</evidence>
<dbReference type="PIRSF" id="PIRSF005572">
    <property type="entry name" value="NifS"/>
    <property type="match status" value="1"/>
</dbReference>
<dbReference type="EC" id="2.8.1.7" evidence="3"/>
<dbReference type="InterPro" id="IPR015422">
    <property type="entry name" value="PyrdxlP-dep_Trfase_small"/>
</dbReference>
<evidence type="ECO:0000259" key="7">
    <source>
        <dbReference type="Pfam" id="PF00266"/>
    </source>
</evidence>
<evidence type="ECO:0000256" key="6">
    <source>
        <dbReference type="ARBA" id="ARBA00050776"/>
    </source>
</evidence>
<dbReference type="InterPro" id="IPR015421">
    <property type="entry name" value="PyrdxlP-dep_Trfase_major"/>
</dbReference>
<dbReference type="InterPro" id="IPR000192">
    <property type="entry name" value="Aminotrans_V_dom"/>
</dbReference>
<evidence type="ECO:0000256" key="1">
    <source>
        <dbReference type="ARBA" id="ARBA00001933"/>
    </source>
</evidence>
<evidence type="ECO:0000256" key="4">
    <source>
        <dbReference type="ARBA" id="ARBA00022679"/>
    </source>
</evidence>
<sequence length="412" mass="45582">MKNVAQHIDFDVDTIRKDFPILSRKVNNKPLVYLDNAATSQTPQIVIDTIVDYYSNYNANIHRGVHTLSQEATDKYENVRLKIQKHFNAKFAHEIIFTSGTTHGINLVANGFSSILKKGDEIIVSALEHHSNIVPWQMLCEKTGALLKVIPMNQEGELMMTEFDKLLSKNTKLVFVNHVSNALGTINPIEDIIKKAHQVGAAVLVDGAQAAPHIKPDVQALDADFYVISAHKMCGPTGIGALYGKEKWLNKLPPYQGGGEMIAQVTFKKTTYADLPHKFEAGTPNICGGIAFGTAIDYMNSIGFDTIAAYENELLEYATNKLLEIEDLKIYGTSKHKTAVISFNIKGIHPYDIGTIIDKLGIAVRTGHHCAQPIMDFYNIPGTVRASFSFYNTIEEIDVFVDAVKKAAQMLS</sequence>
<keyword evidence="5" id="KW-0663">Pyridoxal phosphate</keyword>
<dbReference type="AlphaFoldDB" id="A0A3B0R516"/>
<organism evidence="8">
    <name type="scientific">hydrothermal vent metagenome</name>
    <dbReference type="NCBI Taxonomy" id="652676"/>
    <lineage>
        <taxon>unclassified sequences</taxon>
        <taxon>metagenomes</taxon>
        <taxon>ecological metagenomes</taxon>
    </lineage>
</organism>
<gene>
    <name evidence="8" type="ORF">MNBD_BACTEROID02-254</name>
</gene>
<dbReference type="Gene3D" id="3.40.640.10">
    <property type="entry name" value="Type I PLP-dependent aspartate aminotransferase-like (Major domain)"/>
    <property type="match status" value="1"/>
</dbReference>
<dbReference type="NCBIfam" id="TIGR01979">
    <property type="entry name" value="sufS"/>
    <property type="match status" value="1"/>
</dbReference>
<dbReference type="InterPro" id="IPR016454">
    <property type="entry name" value="Cysteine_dSase"/>
</dbReference>
<evidence type="ECO:0000256" key="5">
    <source>
        <dbReference type="ARBA" id="ARBA00022898"/>
    </source>
</evidence>